<name>U1LSE4_9MICO</name>
<dbReference type="AlphaFoldDB" id="U1LSE4"/>
<evidence type="ECO:0000259" key="1">
    <source>
        <dbReference type="Pfam" id="PF13280"/>
    </source>
</evidence>
<dbReference type="Pfam" id="PF25583">
    <property type="entry name" value="WCX"/>
    <property type="match status" value="1"/>
</dbReference>
<dbReference type="OrthoDB" id="3171994at2"/>
<dbReference type="Pfam" id="PF19187">
    <property type="entry name" value="HTH_PafC"/>
    <property type="match status" value="1"/>
</dbReference>
<dbReference type="Pfam" id="PF13280">
    <property type="entry name" value="WYL"/>
    <property type="match status" value="1"/>
</dbReference>
<dbReference type="PROSITE" id="PS52050">
    <property type="entry name" value="WYL"/>
    <property type="match status" value="1"/>
</dbReference>
<dbReference type="RefSeq" id="WP_021009426.1">
    <property type="nucleotide sequence ID" value="NZ_ASHR01000004.1"/>
</dbReference>
<protein>
    <recommendedName>
        <fullName evidence="6">WYL domain-containing protein</fullName>
    </recommendedName>
</protein>
<evidence type="ECO:0000259" key="3">
    <source>
        <dbReference type="Pfam" id="PF25583"/>
    </source>
</evidence>
<gene>
    <name evidence="4" type="ORF">L332_13540</name>
</gene>
<dbReference type="PANTHER" id="PTHR34580:SF1">
    <property type="entry name" value="PROTEIN PAFC"/>
    <property type="match status" value="1"/>
</dbReference>
<evidence type="ECO:0000259" key="2">
    <source>
        <dbReference type="Pfam" id="PF19187"/>
    </source>
</evidence>
<organism evidence="4 5">
    <name type="scientific">Agrococcus pavilionensis RW1</name>
    <dbReference type="NCBI Taxonomy" id="1330458"/>
    <lineage>
        <taxon>Bacteria</taxon>
        <taxon>Bacillati</taxon>
        <taxon>Actinomycetota</taxon>
        <taxon>Actinomycetes</taxon>
        <taxon>Micrococcales</taxon>
        <taxon>Microbacteriaceae</taxon>
        <taxon>Agrococcus</taxon>
    </lineage>
</organism>
<dbReference type="InterPro" id="IPR051534">
    <property type="entry name" value="CBASS_pafABC_assoc_protein"/>
</dbReference>
<feature type="domain" description="WYL" evidence="1">
    <location>
        <begin position="148"/>
        <end position="212"/>
    </location>
</feature>
<keyword evidence="5" id="KW-1185">Reference proteome</keyword>
<dbReference type="PANTHER" id="PTHR34580">
    <property type="match status" value="1"/>
</dbReference>
<reference evidence="4 5" key="1">
    <citation type="journal article" date="2013" name="Genome Announc.">
        <title>First draft genome sequence from a member of the genus agrococcus, isolated from modern microbialites.</title>
        <authorList>
            <person name="White R.A.III."/>
            <person name="Grassa C.J."/>
            <person name="Suttle C.A."/>
        </authorList>
    </citation>
    <scope>NUCLEOTIDE SEQUENCE [LARGE SCALE GENOMIC DNA]</scope>
    <source>
        <strain evidence="4 5">RW1</strain>
    </source>
</reference>
<dbReference type="InterPro" id="IPR043839">
    <property type="entry name" value="PafC_HTH"/>
</dbReference>
<sequence>MSASRVERGIGLLLSLIQYVTASGSVTVAEAAAHFGVDDERIREAVRRVFMSGVPDGAGDFIRFDIDFDAFEEQDVISVTMRPAFEDETVRLSPREASALIAGLSLVAGYTDAAPERVEALQEKLRGAASRGADTVAVDRLEVPRAAQLVRDAIRARTVLSIDYRKPGEGSRRRTVAPTRLELREGQVFVRGFDLDRQDARTFRLDRIESIERTELPWPHTMPALERPVTGTAQIIATRAAAALLADYATSEPVSVDGDRVRLDIELWSEASVLSAVASCGGDAEIIAPASLRRAMHRFTTAALGDGQSTAG</sequence>
<feature type="domain" description="WCX" evidence="3">
    <location>
        <begin position="238"/>
        <end position="298"/>
    </location>
</feature>
<dbReference type="InterPro" id="IPR026881">
    <property type="entry name" value="WYL_dom"/>
</dbReference>
<feature type="domain" description="PafC HTH" evidence="2">
    <location>
        <begin position="12"/>
        <end position="126"/>
    </location>
</feature>
<accession>U1LSE4</accession>
<comment type="caution">
    <text evidence="4">The sequence shown here is derived from an EMBL/GenBank/DDBJ whole genome shotgun (WGS) entry which is preliminary data.</text>
</comment>
<evidence type="ECO:0008006" key="6">
    <source>
        <dbReference type="Google" id="ProtNLM"/>
    </source>
</evidence>
<evidence type="ECO:0000313" key="4">
    <source>
        <dbReference type="EMBL" id="ERG65459.1"/>
    </source>
</evidence>
<dbReference type="InterPro" id="IPR028349">
    <property type="entry name" value="PafC-like"/>
</dbReference>
<proteinExistence type="predicted"/>
<dbReference type="InterPro" id="IPR057727">
    <property type="entry name" value="WCX_dom"/>
</dbReference>
<dbReference type="Proteomes" id="UP000016462">
    <property type="component" value="Unassembled WGS sequence"/>
</dbReference>
<dbReference type="PIRSF" id="PIRSF016838">
    <property type="entry name" value="PafC"/>
    <property type="match status" value="1"/>
</dbReference>
<dbReference type="EMBL" id="ASHR01000004">
    <property type="protein sequence ID" value="ERG65459.1"/>
    <property type="molecule type" value="Genomic_DNA"/>
</dbReference>
<evidence type="ECO:0000313" key="5">
    <source>
        <dbReference type="Proteomes" id="UP000016462"/>
    </source>
</evidence>